<sequence>MPLAHSRRNPTFHRENRLDSSTYNEDSDRREPQTKGGATVDEFWSNLLAGVVSGGVIATVLTLTTARWVAQIKSTVEDEARRITETRSLEWELLRDVLGPVTVHQQRTKMAFQRWKSRNILLETLIIADSNGRVRAILLDKFYLLTPELRGPAVDLIEHYDLWFEAYERERKSQKPEADQSAFTFVGPAGYPFPRAAEDVFTRARDETWARLVIRPEPPGATGRTGSARRSV</sequence>
<proteinExistence type="predicted"/>
<evidence type="ECO:0000256" key="1">
    <source>
        <dbReference type="SAM" id="MobiDB-lite"/>
    </source>
</evidence>
<dbReference type="EMBL" id="SOHQ01000001">
    <property type="protein sequence ID" value="TFD82323.1"/>
    <property type="molecule type" value="Genomic_DNA"/>
</dbReference>
<organism evidence="2 3">
    <name type="scientific">Cryobacterium psychrophilum</name>
    <dbReference type="NCBI Taxonomy" id="41988"/>
    <lineage>
        <taxon>Bacteria</taxon>
        <taxon>Bacillati</taxon>
        <taxon>Actinomycetota</taxon>
        <taxon>Actinomycetes</taxon>
        <taxon>Micrococcales</taxon>
        <taxon>Microbacteriaceae</taxon>
        <taxon>Cryobacterium</taxon>
    </lineage>
</organism>
<dbReference type="AlphaFoldDB" id="A0A4Y8KU06"/>
<reference evidence="2 3" key="1">
    <citation type="submission" date="2019-03" db="EMBL/GenBank/DDBJ databases">
        <title>Genomics of glacier-inhabiting Cryobacterium strains.</title>
        <authorList>
            <person name="Liu Q."/>
            <person name="Xin Y.-H."/>
        </authorList>
    </citation>
    <scope>NUCLEOTIDE SEQUENCE [LARGE SCALE GENOMIC DNA]</scope>
    <source>
        <strain evidence="2 3">CGMCC 1.4292</strain>
    </source>
</reference>
<evidence type="ECO:0000313" key="3">
    <source>
        <dbReference type="Proteomes" id="UP000298218"/>
    </source>
</evidence>
<feature type="region of interest" description="Disordered" evidence="1">
    <location>
        <begin position="1"/>
        <end position="36"/>
    </location>
</feature>
<dbReference type="Proteomes" id="UP000298218">
    <property type="component" value="Unassembled WGS sequence"/>
</dbReference>
<protein>
    <submittedName>
        <fullName evidence="2">Uncharacterized protein</fullName>
    </submittedName>
</protein>
<gene>
    <name evidence="2" type="ORF">E3T53_00125</name>
</gene>
<dbReference type="OrthoDB" id="5764132at2"/>
<keyword evidence="3" id="KW-1185">Reference proteome</keyword>
<evidence type="ECO:0000313" key="2">
    <source>
        <dbReference type="EMBL" id="TFD82323.1"/>
    </source>
</evidence>
<accession>A0A4Y8KU06</accession>
<feature type="compositionally biased region" description="Basic residues" evidence="1">
    <location>
        <begin position="1"/>
        <end position="11"/>
    </location>
</feature>
<comment type="caution">
    <text evidence="2">The sequence shown here is derived from an EMBL/GenBank/DDBJ whole genome shotgun (WGS) entry which is preliminary data.</text>
</comment>
<name>A0A4Y8KU06_9MICO</name>
<dbReference type="RefSeq" id="WP_134171708.1">
    <property type="nucleotide sequence ID" value="NZ_SODI01000001.1"/>
</dbReference>